<comment type="subcellular location">
    <subcellularLocation>
        <location evidence="2">Mitochondrion outer membrane</location>
        <topology evidence="2">Single-pass membrane protein</topology>
    </subcellularLocation>
</comment>
<dbReference type="Gene3D" id="3.40.50.80">
    <property type="entry name" value="Nucleotide-binding domain of ferredoxin-NADP reductase (FNR) module"/>
    <property type="match status" value="1"/>
</dbReference>
<dbReference type="EMBL" id="HE576757">
    <property type="protein sequence ID" value="CCC70718.1"/>
    <property type="molecule type" value="Genomic_DNA"/>
</dbReference>
<evidence type="ECO:0000256" key="7">
    <source>
        <dbReference type="ARBA" id="ARBA00022827"/>
    </source>
</evidence>
<feature type="binding site" evidence="14">
    <location>
        <position position="101"/>
    </location>
    <ligand>
        <name>FAD</name>
        <dbReference type="ChEBI" id="CHEBI:57692"/>
    </ligand>
</feature>
<dbReference type="GO" id="GO:0034599">
    <property type="term" value="P:cellular response to oxidative stress"/>
    <property type="evidence" value="ECO:0007669"/>
    <property type="project" value="EnsemblFungi"/>
</dbReference>
<dbReference type="PANTHER" id="PTHR19370">
    <property type="entry name" value="NADH-CYTOCHROME B5 REDUCTASE"/>
    <property type="match status" value="1"/>
</dbReference>
<dbReference type="GO" id="GO:0090524">
    <property type="term" value="F:cytochrome-b5 reductase activity, acting on NADH"/>
    <property type="evidence" value="ECO:0007669"/>
    <property type="project" value="UniProtKB-EC"/>
</dbReference>
<keyword evidence="4 14" id="KW-0285">Flavoprotein</keyword>
<comment type="similarity">
    <text evidence="3 15">Belongs to the flavoprotein pyridine nucleotide cytochrome reductase family.</text>
</comment>
<evidence type="ECO:0000256" key="11">
    <source>
        <dbReference type="ARBA" id="ARBA00023128"/>
    </source>
</evidence>
<dbReference type="KEGG" id="ncs:NCAS_0F02340"/>
<dbReference type="RefSeq" id="XP_003677073.1">
    <property type="nucleotide sequence ID" value="XM_003677025.1"/>
</dbReference>
<sequence length="299" mass="33476">MLSRLSRPSTRFVPIAIGAAAIATSAYFYTRPRVAVQKEKQRVFVGDGNWIDLPIVKIEDESHDTKRFTFKLPSEDAITGLTLASAIFTKYVTAKGNNVVRPYTPVSPLDQQGTFELVIKHYNDGKMSSHLFSLKPNDVVSFKGPIKKWQWVPNSFKSITLLGAGTGTTPLYQLASHIARNPEDKTKINVFYGNKTSSDILLKKEWNELQEKYPDQVKVTYFVDKLDDGKENGVELGFISKEFIAKNAPGPKEDTHLFICGPPPFMKAYSGEKAKPTDQGELTGLLQELGYSKDQVFKF</sequence>
<dbReference type="EC" id="1.6.2.2" evidence="15"/>
<evidence type="ECO:0000313" key="18">
    <source>
        <dbReference type="EMBL" id="CCC70718.1"/>
    </source>
</evidence>
<feature type="binding site" evidence="14">
    <location>
        <position position="127"/>
    </location>
    <ligand>
        <name>FAD</name>
        <dbReference type="ChEBI" id="CHEBI:57692"/>
    </ligand>
</feature>
<dbReference type="Gene3D" id="2.40.30.10">
    <property type="entry name" value="Translation factors"/>
    <property type="match status" value="1"/>
</dbReference>
<evidence type="ECO:0000259" key="17">
    <source>
        <dbReference type="PROSITE" id="PS51384"/>
    </source>
</evidence>
<evidence type="ECO:0000256" key="12">
    <source>
        <dbReference type="ARBA" id="ARBA00023136"/>
    </source>
</evidence>
<dbReference type="PANTHER" id="PTHR19370:SF171">
    <property type="entry name" value="NADH-CYTOCHROME B5 REDUCTASE 2"/>
    <property type="match status" value="1"/>
</dbReference>
<evidence type="ECO:0000256" key="14">
    <source>
        <dbReference type="PIRSR" id="PIRSR601834-1"/>
    </source>
</evidence>
<dbReference type="InParanoid" id="G0VGU7"/>
<gene>
    <name evidence="18" type="primary">NCAS0F02340</name>
    <name evidence="18" type="ordered locus">NCAS_0F02340</name>
</gene>
<evidence type="ECO:0000313" key="19">
    <source>
        <dbReference type="Proteomes" id="UP000001640"/>
    </source>
</evidence>
<feature type="binding site" evidence="14">
    <location>
        <position position="102"/>
    </location>
    <ligand>
        <name>FAD</name>
        <dbReference type="ChEBI" id="CHEBI:57692"/>
    </ligand>
</feature>
<dbReference type="SUPFAM" id="SSF52343">
    <property type="entry name" value="Ferredoxin reductase-like, C-terminal NADP-linked domain"/>
    <property type="match status" value="1"/>
</dbReference>
<dbReference type="PRINTS" id="PR00406">
    <property type="entry name" value="CYTB5RDTASE"/>
</dbReference>
<dbReference type="GeneID" id="96904366"/>
<keyword evidence="10 15" id="KW-0520">NAD</keyword>
<evidence type="ECO:0000256" key="13">
    <source>
        <dbReference type="ARBA" id="ARBA00047682"/>
    </source>
</evidence>
<evidence type="ECO:0000256" key="9">
    <source>
        <dbReference type="ARBA" id="ARBA00023002"/>
    </source>
</evidence>
<feature type="binding site" evidence="14">
    <location>
        <position position="120"/>
    </location>
    <ligand>
        <name>FAD</name>
        <dbReference type="ChEBI" id="CHEBI:57692"/>
    </ligand>
</feature>
<accession>G0VGU7</accession>
<proteinExistence type="inferred from homology"/>
<comment type="catalytic activity">
    <reaction evidence="13 15">
        <text>2 Fe(III)-[cytochrome b5] + NADH = 2 Fe(II)-[cytochrome b5] + NAD(+) + H(+)</text>
        <dbReference type="Rhea" id="RHEA:46680"/>
        <dbReference type="Rhea" id="RHEA-COMP:10438"/>
        <dbReference type="Rhea" id="RHEA-COMP:10439"/>
        <dbReference type="ChEBI" id="CHEBI:15378"/>
        <dbReference type="ChEBI" id="CHEBI:29033"/>
        <dbReference type="ChEBI" id="CHEBI:29034"/>
        <dbReference type="ChEBI" id="CHEBI:57540"/>
        <dbReference type="ChEBI" id="CHEBI:57945"/>
        <dbReference type="EC" id="1.6.2.2"/>
    </reaction>
</comment>
<evidence type="ECO:0000256" key="10">
    <source>
        <dbReference type="ARBA" id="ARBA00023027"/>
    </source>
</evidence>
<dbReference type="Proteomes" id="UP000001640">
    <property type="component" value="Chromosome 6"/>
</dbReference>
<evidence type="ECO:0000256" key="8">
    <source>
        <dbReference type="ARBA" id="ARBA00022989"/>
    </source>
</evidence>
<evidence type="ECO:0000256" key="4">
    <source>
        <dbReference type="ARBA" id="ARBA00022630"/>
    </source>
</evidence>
<organism evidence="18 19">
    <name type="scientific">Naumovozyma castellii</name>
    <name type="common">Yeast</name>
    <name type="synonym">Saccharomyces castellii</name>
    <dbReference type="NCBI Taxonomy" id="27288"/>
    <lineage>
        <taxon>Eukaryota</taxon>
        <taxon>Fungi</taxon>
        <taxon>Dikarya</taxon>
        <taxon>Ascomycota</taxon>
        <taxon>Saccharomycotina</taxon>
        <taxon>Saccharomycetes</taxon>
        <taxon>Saccharomycetales</taxon>
        <taxon>Saccharomycetaceae</taxon>
        <taxon>Naumovozyma</taxon>
    </lineage>
</organism>
<dbReference type="FunCoup" id="G0VGU7">
    <property type="interactions" value="383"/>
</dbReference>
<keyword evidence="11" id="KW-0496">Mitochondrion</keyword>
<dbReference type="PRINTS" id="PR00371">
    <property type="entry name" value="FPNCR"/>
</dbReference>
<reference key="2">
    <citation type="submission" date="2011-08" db="EMBL/GenBank/DDBJ databases">
        <title>Genome sequence of Naumovozyma castellii.</title>
        <authorList>
            <person name="Gordon J.L."/>
            <person name="Armisen D."/>
            <person name="Proux-Wera E."/>
            <person name="OhEigeartaigh S.S."/>
            <person name="Byrne K.P."/>
            <person name="Wolfe K.H."/>
        </authorList>
    </citation>
    <scope>NUCLEOTIDE SEQUENCE</scope>
    <source>
        <strain>Type strain:CBS 4309</strain>
    </source>
</reference>
<dbReference type="HOGENOM" id="CLU_003827_9_1_1"/>
<dbReference type="PROSITE" id="PS51384">
    <property type="entry name" value="FAD_FR"/>
    <property type="match status" value="1"/>
</dbReference>
<evidence type="ECO:0000256" key="6">
    <source>
        <dbReference type="ARBA" id="ARBA00022787"/>
    </source>
</evidence>
<dbReference type="InterPro" id="IPR008333">
    <property type="entry name" value="Cbr1-like_FAD-bd_dom"/>
</dbReference>
<dbReference type="InterPro" id="IPR039261">
    <property type="entry name" value="FNR_nucleotide-bd"/>
</dbReference>
<keyword evidence="6" id="KW-1000">Mitochondrion outer membrane</keyword>
<feature type="binding site" evidence="14">
    <location>
        <position position="128"/>
    </location>
    <ligand>
        <name>FAD</name>
        <dbReference type="ChEBI" id="CHEBI:57692"/>
    </ligand>
</feature>
<evidence type="ECO:0000256" key="5">
    <source>
        <dbReference type="ARBA" id="ARBA00022692"/>
    </source>
</evidence>
<dbReference type="GO" id="GO:0006696">
    <property type="term" value="P:ergosterol biosynthetic process"/>
    <property type="evidence" value="ECO:0007669"/>
    <property type="project" value="EnsemblFungi"/>
</dbReference>
<keyword evidence="5 16" id="KW-0812">Transmembrane</keyword>
<dbReference type="SUPFAM" id="SSF63380">
    <property type="entry name" value="Riboflavin synthase domain-like"/>
    <property type="match status" value="1"/>
</dbReference>
<keyword evidence="7 14" id="KW-0274">FAD</keyword>
<evidence type="ECO:0000256" key="1">
    <source>
        <dbReference type="ARBA" id="ARBA00001974"/>
    </source>
</evidence>
<name>G0VGU7_NAUCA</name>
<dbReference type="Pfam" id="PF00175">
    <property type="entry name" value="NAD_binding_1"/>
    <property type="match status" value="1"/>
</dbReference>
<dbReference type="InterPro" id="IPR017938">
    <property type="entry name" value="Riboflavin_synthase-like_b-brl"/>
</dbReference>
<reference evidence="18 19" key="1">
    <citation type="journal article" date="2011" name="Proc. Natl. Acad. Sci. U.S.A.">
        <title>Evolutionary erosion of yeast sex chromosomes by mating-type switching accidents.</title>
        <authorList>
            <person name="Gordon J.L."/>
            <person name="Armisen D."/>
            <person name="Proux-Wera E."/>
            <person name="Oheigeartaigh S.S."/>
            <person name="Byrne K.P."/>
            <person name="Wolfe K.H."/>
        </authorList>
    </citation>
    <scope>NUCLEOTIDE SEQUENCE [LARGE SCALE GENOMIC DNA]</scope>
    <source>
        <strain evidence="19">ATCC 76901 / BCRC 22586 / CBS 4309 / NBRC 1992 / NRRL Y-12630</strain>
    </source>
</reference>
<feature type="transmembrane region" description="Helical" evidence="16">
    <location>
        <begin position="12"/>
        <end position="30"/>
    </location>
</feature>
<evidence type="ECO:0000256" key="3">
    <source>
        <dbReference type="ARBA" id="ARBA00006105"/>
    </source>
</evidence>
<dbReference type="OMA" id="KGPEMQK"/>
<feature type="binding site" evidence="14">
    <location>
        <position position="118"/>
    </location>
    <ligand>
        <name>FAD</name>
        <dbReference type="ChEBI" id="CHEBI:57692"/>
    </ligand>
</feature>
<dbReference type="GO" id="GO:0005741">
    <property type="term" value="C:mitochondrial outer membrane"/>
    <property type="evidence" value="ECO:0007669"/>
    <property type="project" value="UniProtKB-SubCell"/>
</dbReference>
<dbReference type="InterPro" id="IPR001834">
    <property type="entry name" value="CBR-like"/>
</dbReference>
<dbReference type="GO" id="GO:0005758">
    <property type="term" value="C:mitochondrial intermembrane space"/>
    <property type="evidence" value="ECO:0007669"/>
    <property type="project" value="EnsemblFungi"/>
</dbReference>
<dbReference type="GO" id="GO:0003954">
    <property type="term" value="F:NADH dehydrogenase activity"/>
    <property type="evidence" value="ECO:0007669"/>
    <property type="project" value="EnsemblFungi"/>
</dbReference>
<dbReference type="OrthoDB" id="432685at2759"/>
<dbReference type="InterPro" id="IPR001709">
    <property type="entry name" value="Flavoprot_Pyr_Nucl_cyt_Rdtase"/>
</dbReference>
<dbReference type="InterPro" id="IPR017927">
    <property type="entry name" value="FAD-bd_FR_type"/>
</dbReference>
<feature type="binding site" evidence="14">
    <location>
        <position position="103"/>
    </location>
    <ligand>
        <name>FAD</name>
        <dbReference type="ChEBI" id="CHEBI:57692"/>
    </ligand>
</feature>
<evidence type="ECO:0000256" key="15">
    <source>
        <dbReference type="RuleBase" id="RU361226"/>
    </source>
</evidence>
<feature type="binding site" evidence="14">
    <location>
        <position position="169"/>
    </location>
    <ligand>
        <name>FAD</name>
        <dbReference type="ChEBI" id="CHEBI:57692"/>
    </ligand>
</feature>
<keyword evidence="8 16" id="KW-1133">Transmembrane helix</keyword>
<dbReference type="CDD" id="cd06183">
    <property type="entry name" value="cyt_b5_reduct_like"/>
    <property type="match status" value="1"/>
</dbReference>
<dbReference type="eggNOG" id="KOG0534">
    <property type="taxonomic scope" value="Eukaryota"/>
</dbReference>
<dbReference type="FunFam" id="2.40.30.10:FF:000032">
    <property type="entry name" value="NADH-cytochrome b5 reductase"/>
    <property type="match status" value="1"/>
</dbReference>
<keyword evidence="19" id="KW-1185">Reference proteome</keyword>
<evidence type="ECO:0000256" key="2">
    <source>
        <dbReference type="ARBA" id="ARBA00004572"/>
    </source>
</evidence>
<comment type="cofactor">
    <cofactor evidence="1 14 15">
        <name>FAD</name>
        <dbReference type="ChEBI" id="CHEBI:57692"/>
    </cofactor>
</comment>
<evidence type="ECO:0000256" key="16">
    <source>
        <dbReference type="SAM" id="Phobius"/>
    </source>
</evidence>
<dbReference type="FunFam" id="3.40.50.80:FF:000009">
    <property type="entry name" value="NADH-cytochrome b5 reductase"/>
    <property type="match status" value="1"/>
</dbReference>
<dbReference type="STRING" id="1064592.G0VGU7"/>
<dbReference type="AlphaFoldDB" id="G0VGU7"/>
<keyword evidence="12 16" id="KW-0472">Membrane</keyword>
<keyword evidence="9 15" id="KW-0560">Oxidoreductase</keyword>
<dbReference type="Pfam" id="PF00970">
    <property type="entry name" value="FAD_binding_6"/>
    <property type="match status" value="1"/>
</dbReference>
<protein>
    <recommendedName>
        <fullName evidence="15">NADH-cytochrome b5 reductase</fullName>
        <ecNumber evidence="15">1.6.2.2</ecNumber>
    </recommendedName>
</protein>
<feature type="domain" description="FAD-binding FR-type" evidence="17">
    <location>
        <begin position="48"/>
        <end position="152"/>
    </location>
</feature>
<dbReference type="InterPro" id="IPR001433">
    <property type="entry name" value="OxRdtase_FAD/NAD-bd"/>
</dbReference>
<feature type="binding site" evidence="14">
    <location>
        <position position="126"/>
    </location>
    <ligand>
        <name>FAD</name>
        <dbReference type="ChEBI" id="CHEBI:57692"/>
    </ligand>
</feature>